<dbReference type="RefSeq" id="WP_180695436.1">
    <property type="nucleotide sequence ID" value="NZ_JACCPJ010000002.1"/>
</dbReference>
<organism evidence="2 3">
    <name type="scientific">Rhizobium changzhiense</name>
    <dbReference type="NCBI Taxonomy" id="2692317"/>
    <lineage>
        <taxon>Bacteria</taxon>
        <taxon>Pseudomonadati</taxon>
        <taxon>Pseudomonadota</taxon>
        <taxon>Alphaproteobacteria</taxon>
        <taxon>Hyphomicrobiales</taxon>
        <taxon>Rhizobiaceae</taxon>
        <taxon>Rhizobium/Agrobacterium group</taxon>
        <taxon>Rhizobium</taxon>
    </lineage>
</organism>
<reference evidence="2 3" key="1">
    <citation type="submission" date="2020-07" db="EMBL/GenBank/DDBJ databases">
        <authorList>
            <person name="Sun Q."/>
        </authorList>
    </citation>
    <scope>NUCLEOTIDE SEQUENCE [LARGE SCALE GENOMIC DNA]</scope>
    <source>
        <strain evidence="2 3">WYCCWR 11290</strain>
    </source>
</reference>
<accession>A0A7Z0RM92</accession>
<dbReference type="PANTHER" id="PTHR39173">
    <property type="entry name" value="ACETYLTRANSFERASE"/>
    <property type="match status" value="1"/>
</dbReference>
<feature type="domain" description="N-acetyltransferase" evidence="1">
    <location>
        <begin position="88"/>
        <end position="175"/>
    </location>
</feature>
<evidence type="ECO:0000259" key="1">
    <source>
        <dbReference type="Pfam" id="PF13302"/>
    </source>
</evidence>
<sequence length="203" mass="22396">MTRFRCETTSGDTAKPAGPVILLPPDLENLSGFEAALAAGWSPDPRRAGDQAYVRGELQRLRQDRSRFLDDLIADGRRRAGSGPPPLTIRLFWIWDGEFCGSISLRFRACNEELPPEVSGHVGYSVVPWKQRNGHATTALSLLLAVAAKEGLDRLTVLCNEGNDASRLVIERNGCELFMRGPHPSDRPDQIKLYFWLKPGAAG</sequence>
<name>A0A7Z0RM92_9HYPH</name>
<dbReference type="PANTHER" id="PTHR39173:SF1">
    <property type="entry name" value="ACETYLTRANSFERASE"/>
    <property type="match status" value="1"/>
</dbReference>
<protein>
    <submittedName>
        <fullName evidence="2">GNAT family N-acetyltransferase</fullName>
    </submittedName>
</protein>
<dbReference type="EMBL" id="JACCPJ010000002">
    <property type="protein sequence ID" value="NZD62111.1"/>
    <property type="molecule type" value="Genomic_DNA"/>
</dbReference>
<evidence type="ECO:0000313" key="2">
    <source>
        <dbReference type="EMBL" id="NZD62111.1"/>
    </source>
</evidence>
<comment type="caution">
    <text evidence="2">The sequence shown here is derived from an EMBL/GenBank/DDBJ whole genome shotgun (WGS) entry which is preliminary data.</text>
</comment>
<dbReference type="Pfam" id="PF13302">
    <property type="entry name" value="Acetyltransf_3"/>
    <property type="match status" value="1"/>
</dbReference>
<dbReference type="GO" id="GO:0016747">
    <property type="term" value="F:acyltransferase activity, transferring groups other than amino-acyl groups"/>
    <property type="evidence" value="ECO:0007669"/>
    <property type="project" value="InterPro"/>
</dbReference>
<gene>
    <name evidence="2" type="ORF">HX900_13440</name>
</gene>
<proteinExistence type="predicted"/>
<dbReference type="InterPro" id="IPR016181">
    <property type="entry name" value="Acyl_CoA_acyltransferase"/>
</dbReference>
<evidence type="ECO:0000313" key="3">
    <source>
        <dbReference type="Proteomes" id="UP000532162"/>
    </source>
</evidence>
<dbReference type="SUPFAM" id="SSF55729">
    <property type="entry name" value="Acyl-CoA N-acyltransferases (Nat)"/>
    <property type="match status" value="1"/>
</dbReference>
<keyword evidence="2" id="KW-0808">Transferase</keyword>
<dbReference type="AlphaFoldDB" id="A0A7Z0RM92"/>
<dbReference type="InterPro" id="IPR000182">
    <property type="entry name" value="GNAT_dom"/>
</dbReference>
<dbReference type="Gene3D" id="3.40.630.30">
    <property type="match status" value="1"/>
</dbReference>
<dbReference type="Proteomes" id="UP000532162">
    <property type="component" value="Unassembled WGS sequence"/>
</dbReference>